<organism evidence="4 5">
    <name type="scientific">Apiospora arundinis</name>
    <dbReference type="NCBI Taxonomy" id="335852"/>
    <lineage>
        <taxon>Eukaryota</taxon>
        <taxon>Fungi</taxon>
        <taxon>Dikarya</taxon>
        <taxon>Ascomycota</taxon>
        <taxon>Pezizomycotina</taxon>
        <taxon>Sordariomycetes</taxon>
        <taxon>Xylariomycetidae</taxon>
        <taxon>Amphisphaeriales</taxon>
        <taxon>Apiosporaceae</taxon>
        <taxon>Apiospora</taxon>
    </lineage>
</organism>
<feature type="region of interest" description="Disordered" evidence="1">
    <location>
        <begin position="395"/>
        <end position="416"/>
    </location>
</feature>
<evidence type="ECO:0000259" key="3">
    <source>
        <dbReference type="Pfam" id="PF23868"/>
    </source>
</evidence>
<evidence type="ECO:0000256" key="2">
    <source>
        <dbReference type="SAM" id="Phobius"/>
    </source>
</evidence>
<feature type="transmembrane region" description="Helical" evidence="2">
    <location>
        <begin position="580"/>
        <end position="604"/>
    </location>
</feature>
<dbReference type="InterPro" id="IPR056196">
    <property type="entry name" value="Mmc1_C"/>
</dbReference>
<dbReference type="Pfam" id="PF23867">
    <property type="entry name" value="Mmc1_N"/>
    <property type="match status" value="1"/>
</dbReference>
<feature type="region of interest" description="Disordered" evidence="1">
    <location>
        <begin position="504"/>
        <end position="525"/>
    </location>
</feature>
<feature type="compositionally biased region" description="Low complexity" evidence="1">
    <location>
        <begin position="68"/>
        <end position="90"/>
    </location>
</feature>
<evidence type="ECO:0000256" key="1">
    <source>
        <dbReference type="SAM" id="MobiDB-lite"/>
    </source>
</evidence>
<dbReference type="PANTHER" id="PTHR38644">
    <property type="entry name" value="EXPRESSED PROTEIN"/>
    <property type="match status" value="1"/>
</dbReference>
<keyword evidence="2" id="KW-0812">Transmembrane</keyword>
<dbReference type="EMBL" id="JAPCWZ010000006">
    <property type="protein sequence ID" value="KAK8859823.1"/>
    <property type="molecule type" value="Genomic_DNA"/>
</dbReference>
<accession>A0ABR2IA13</accession>
<name>A0ABR2IA13_9PEZI</name>
<keyword evidence="2" id="KW-1133">Transmembrane helix</keyword>
<feature type="compositionally biased region" description="Low complexity" evidence="1">
    <location>
        <begin position="504"/>
        <end position="513"/>
    </location>
</feature>
<dbReference type="Proteomes" id="UP001390339">
    <property type="component" value="Unassembled WGS sequence"/>
</dbReference>
<feature type="domain" description="Mmc1 C-terminal" evidence="3">
    <location>
        <begin position="419"/>
        <end position="629"/>
    </location>
</feature>
<keyword evidence="5" id="KW-1185">Reference proteome</keyword>
<protein>
    <recommendedName>
        <fullName evidence="3">Mmc1 C-terminal domain-containing protein</fullName>
    </recommendedName>
</protein>
<proteinExistence type="predicted"/>
<sequence>MPPRLPLPPAKAAKDGASLLARSAASESQALCFFCSLSRPAARPAAAASSPRHPRRKPLSSTSARRFQSTATAAAVAPQTQTSTATAATSDPRKELEQVLLDLQKHAANYVNLSRLQLALNGLRQQPGHESVRVAILGLANGSEASKTAKTLLKLLLADPLKTEEEWEQEIDRHNLAQPMIIRVGAEEHQELGTMTVNRGSLLHEVNVSSVALNGHKLELLLMETNPYATVQGEEGLGAFEDAVLVPTVDIPTSNTGRYTPITTPVHKALLVADGILGAGSITTLPLLESESIIAAAVNLPDYKPADAAALPFTVVDVGTAGAGLRLIRKDVGNAMEYEHKWYESNVPKLVEWLKQDVISTPESNATKAPVRRLIASLLQNASASIQREEAKQLSSRLSSSASSSPSTAASTRTTAHLQRGLSDWAETAHAELQEQLDLAFSSGRWRKLGWWKLFWRVDDVGMLTTDILSQRFLPGAEKNAIYLAGRIEEAGVPTTNFPVTYASPLSSTSSSPEVQQPKPTSLTHNTARAHVGPITRWPTSISTARSYLQQETIPALQALAQKLVLQTLSTSGLTTSMGALAYFGTLTTGLYEAGAVAALGIVWSLRRMQKQWEAARLYWEGEVREEGRKAVRGVEVSVAHVLDNDAAARGDSAAADISARQAEAELRRARELVDRATTVLEKLK</sequence>
<dbReference type="PANTHER" id="PTHR38644:SF1">
    <property type="entry name" value="EXPRESSED PROTEIN"/>
    <property type="match status" value="1"/>
</dbReference>
<evidence type="ECO:0000313" key="5">
    <source>
        <dbReference type="Proteomes" id="UP001390339"/>
    </source>
</evidence>
<dbReference type="Pfam" id="PF23868">
    <property type="entry name" value="Mmc1_C"/>
    <property type="match status" value="1"/>
</dbReference>
<comment type="caution">
    <text evidence="4">The sequence shown here is derived from an EMBL/GenBank/DDBJ whole genome shotgun (WGS) entry which is preliminary data.</text>
</comment>
<reference evidence="4 5" key="1">
    <citation type="journal article" date="2024" name="IMA Fungus">
        <title>Apiospora arundinis, a panoply of carbohydrate-active enzymes and secondary metabolites.</title>
        <authorList>
            <person name="Sorensen T."/>
            <person name="Petersen C."/>
            <person name="Muurmann A.T."/>
            <person name="Christiansen J.V."/>
            <person name="Brundto M.L."/>
            <person name="Overgaard C.K."/>
            <person name="Boysen A.T."/>
            <person name="Wollenberg R.D."/>
            <person name="Larsen T.O."/>
            <person name="Sorensen J.L."/>
            <person name="Nielsen K.L."/>
            <person name="Sondergaard T.E."/>
        </authorList>
    </citation>
    <scope>NUCLEOTIDE SEQUENCE [LARGE SCALE GENOMIC DNA]</scope>
    <source>
        <strain evidence="4 5">AAU 773</strain>
    </source>
</reference>
<gene>
    <name evidence="4" type="ORF">PGQ11_010557</name>
</gene>
<feature type="compositionally biased region" description="Polar residues" evidence="1">
    <location>
        <begin position="514"/>
        <end position="525"/>
    </location>
</feature>
<feature type="region of interest" description="Disordered" evidence="1">
    <location>
        <begin position="43"/>
        <end position="92"/>
    </location>
</feature>
<evidence type="ECO:0000313" key="4">
    <source>
        <dbReference type="EMBL" id="KAK8859823.1"/>
    </source>
</evidence>
<keyword evidence="2" id="KW-0472">Membrane</keyword>